<name>A0A6A8DDW3_9BACI</name>
<dbReference type="Proteomes" id="UP000799092">
    <property type="component" value="Unassembled WGS sequence"/>
</dbReference>
<dbReference type="AlphaFoldDB" id="A0A6A8DDW3"/>
<dbReference type="RefSeq" id="WP_153737058.1">
    <property type="nucleotide sequence ID" value="NZ_WJNG01000009.1"/>
</dbReference>
<organism evidence="1 2">
    <name type="scientific">Aquibacillus halophilus</name>
    <dbReference type="NCBI Taxonomy" id="930132"/>
    <lineage>
        <taxon>Bacteria</taxon>
        <taxon>Bacillati</taxon>
        <taxon>Bacillota</taxon>
        <taxon>Bacilli</taxon>
        <taxon>Bacillales</taxon>
        <taxon>Bacillaceae</taxon>
        <taxon>Aquibacillus</taxon>
    </lineage>
</organism>
<reference evidence="1" key="1">
    <citation type="submission" date="2019-11" db="EMBL/GenBank/DDBJ databases">
        <authorList>
            <person name="Li J."/>
        </authorList>
    </citation>
    <scope>NUCLEOTIDE SEQUENCE</scope>
    <source>
        <strain evidence="1">B6B</strain>
    </source>
</reference>
<accession>A0A6A8DDW3</accession>
<evidence type="ECO:0000313" key="2">
    <source>
        <dbReference type="Proteomes" id="UP000799092"/>
    </source>
</evidence>
<keyword evidence="2" id="KW-1185">Reference proteome</keyword>
<comment type="caution">
    <text evidence="1">The sequence shown here is derived from an EMBL/GenBank/DDBJ whole genome shotgun (WGS) entry which is preliminary data.</text>
</comment>
<dbReference type="EMBL" id="WJNG01000009">
    <property type="protein sequence ID" value="MRH43430.1"/>
    <property type="molecule type" value="Genomic_DNA"/>
</dbReference>
<proteinExistence type="predicted"/>
<sequence>MKKMFDVYLGLENGRFEGIILTSDSSNNLEEYITKNVWIRCEQTGKYFNMNKIVSFEVQERVK</sequence>
<evidence type="ECO:0000313" key="1">
    <source>
        <dbReference type="EMBL" id="MRH43430.1"/>
    </source>
</evidence>
<protein>
    <submittedName>
        <fullName evidence="1">Uncharacterized protein</fullName>
    </submittedName>
</protein>
<gene>
    <name evidence="1" type="ORF">GH741_12150</name>
</gene>